<name>A0A0L0TE27_ALLM3</name>
<feature type="region of interest" description="Disordered" evidence="1">
    <location>
        <begin position="279"/>
        <end position="427"/>
    </location>
</feature>
<evidence type="ECO:0000313" key="3">
    <source>
        <dbReference type="EMBL" id="KNE72930.1"/>
    </source>
</evidence>
<evidence type="ECO:0000313" key="4">
    <source>
        <dbReference type="Proteomes" id="UP000054350"/>
    </source>
</evidence>
<dbReference type="GO" id="GO:0005524">
    <property type="term" value="F:ATP binding"/>
    <property type="evidence" value="ECO:0007669"/>
    <property type="project" value="InterPro"/>
</dbReference>
<accession>A0A0L0TE27</accession>
<feature type="compositionally biased region" description="Pro residues" evidence="1">
    <location>
        <begin position="400"/>
        <end position="409"/>
    </location>
</feature>
<sequence length="427" mass="44288">MVAALATAHRVGVVHGRVAPDCVVQVREAEDPWAVQVAWAGAEDAAEEDGGDPRCWAPEVAAAVHAAKSASSSKRASDSSTAAAVSARAIATSPAADMGPLAHPWLATARAHAARRDPVVVAMMAAVNVGQVLRGQLATAEVVASAEPRKSVAAADAKSVRSVAKSARSTTSAFPPPVTDPTTTPPAWAHISPYARDWLARVLAVPPGARISAQDALAHPWLATARAHAARRDPVVVAMMAAVNVGQVLRGQLATAEVVASAEPRKSVAAADAKSVRSVAKSARSVRSVPATARGGRRRRLAFPRVVPSATRGRAGTGASVASVARDEWEDVDDDNNDELAIESDSDSDSAWSDASSTRATGAASSSSRRSAKRGTSVASSHASSSARRRRVGRVRRAPPRVPRPPAPVPVQQTVPSDAARSRQRRR</sequence>
<dbReference type="EMBL" id="GG745385">
    <property type="protein sequence ID" value="KNE72930.1"/>
    <property type="molecule type" value="Genomic_DNA"/>
</dbReference>
<dbReference type="GO" id="GO:0004672">
    <property type="term" value="F:protein kinase activity"/>
    <property type="evidence" value="ECO:0007669"/>
    <property type="project" value="InterPro"/>
</dbReference>
<feature type="compositionally biased region" description="Low complexity" evidence="1">
    <location>
        <begin position="279"/>
        <end position="289"/>
    </location>
</feature>
<dbReference type="VEuPathDB" id="FungiDB:AMAG_20638"/>
<dbReference type="InterPro" id="IPR000719">
    <property type="entry name" value="Prot_kinase_dom"/>
</dbReference>
<dbReference type="Proteomes" id="UP000054350">
    <property type="component" value="Unassembled WGS sequence"/>
</dbReference>
<feature type="domain" description="Protein kinase" evidence="2">
    <location>
        <begin position="1"/>
        <end position="222"/>
    </location>
</feature>
<evidence type="ECO:0000259" key="2">
    <source>
        <dbReference type="PROSITE" id="PS50011"/>
    </source>
</evidence>
<evidence type="ECO:0000256" key="1">
    <source>
        <dbReference type="SAM" id="MobiDB-lite"/>
    </source>
</evidence>
<reference evidence="3 4" key="1">
    <citation type="submission" date="2009-11" db="EMBL/GenBank/DDBJ databases">
        <title>Annotation of Allomyces macrogynus ATCC 38327.</title>
        <authorList>
            <consortium name="The Broad Institute Genome Sequencing Platform"/>
            <person name="Russ C."/>
            <person name="Cuomo C."/>
            <person name="Burger G."/>
            <person name="Gray M.W."/>
            <person name="Holland P.W.H."/>
            <person name="King N."/>
            <person name="Lang F.B.F."/>
            <person name="Roger A.J."/>
            <person name="Ruiz-Trillo I."/>
            <person name="Young S.K."/>
            <person name="Zeng Q."/>
            <person name="Gargeya S."/>
            <person name="Fitzgerald M."/>
            <person name="Haas B."/>
            <person name="Abouelleil A."/>
            <person name="Alvarado L."/>
            <person name="Arachchi H.M."/>
            <person name="Berlin A."/>
            <person name="Chapman S.B."/>
            <person name="Gearin G."/>
            <person name="Goldberg J."/>
            <person name="Griggs A."/>
            <person name="Gujja S."/>
            <person name="Hansen M."/>
            <person name="Heiman D."/>
            <person name="Howarth C."/>
            <person name="Larimer J."/>
            <person name="Lui A."/>
            <person name="MacDonald P.J.P."/>
            <person name="McCowen C."/>
            <person name="Montmayeur A."/>
            <person name="Murphy C."/>
            <person name="Neiman D."/>
            <person name="Pearson M."/>
            <person name="Priest M."/>
            <person name="Roberts A."/>
            <person name="Saif S."/>
            <person name="Shea T."/>
            <person name="Sisk P."/>
            <person name="Stolte C."/>
            <person name="Sykes S."/>
            <person name="Wortman J."/>
            <person name="Nusbaum C."/>
            <person name="Birren B."/>
        </authorList>
    </citation>
    <scope>NUCLEOTIDE SEQUENCE [LARGE SCALE GENOMIC DNA]</scope>
    <source>
        <strain evidence="3 4">ATCC 38327</strain>
    </source>
</reference>
<dbReference type="SUPFAM" id="SSF56112">
    <property type="entry name" value="Protein kinase-like (PK-like)"/>
    <property type="match status" value="1"/>
</dbReference>
<protein>
    <recommendedName>
        <fullName evidence="2">Protein kinase domain-containing protein</fullName>
    </recommendedName>
</protein>
<dbReference type="AlphaFoldDB" id="A0A0L0TE27"/>
<feature type="compositionally biased region" description="Acidic residues" evidence="1">
    <location>
        <begin position="328"/>
        <end position="348"/>
    </location>
</feature>
<feature type="compositionally biased region" description="Low complexity" evidence="1">
    <location>
        <begin position="349"/>
        <end position="386"/>
    </location>
</feature>
<dbReference type="Gene3D" id="1.10.510.10">
    <property type="entry name" value="Transferase(Phosphotransferase) domain 1"/>
    <property type="match status" value="1"/>
</dbReference>
<gene>
    <name evidence="3" type="ORF">AMAG_20638</name>
</gene>
<feature type="compositionally biased region" description="Basic residues" evidence="1">
    <location>
        <begin position="387"/>
        <end position="399"/>
    </location>
</feature>
<organism evidence="3 4">
    <name type="scientific">Allomyces macrogynus (strain ATCC 38327)</name>
    <name type="common">Allomyces javanicus var. macrogynus</name>
    <dbReference type="NCBI Taxonomy" id="578462"/>
    <lineage>
        <taxon>Eukaryota</taxon>
        <taxon>Fungi</taxon>
        <taxon>Fungi incertae sedis</taxon>
        <taxon>Blastocladiomycota</taxon>
        <taxon>Blastocladiomycetes</taxon>
        <taxon>Blastocladiales</taxon>
        <taxon>Blastocladiaceae</taxon>
        <taxon>Allomyces</taxon>
    </lineage>
</organism>
<proteinExistence type="predicted"/>
<dbReference type="InterPro" id="IPR011009">
    <property type="entry name" value="Kinase-like_dom_sf"/>
</dbReference>
<reference evidence="4" key="2">
    <citation type="submission" date="2009-11" db="EMBL/GenBank/DDBJ databases">
        <title>The Genome Sequence of Allomyces macrogynus strain ATCC 38327.</title>
        <authorList>
            <consortium name="The Broad Institute Genome Sequencing Platform"/>
            <person name="Russ C."/>
            <person name="Cuomo C."/>
            <person name="Shea T."/>
            <person name="Young S.K."/>
            <person name="Zeng Q."/>
            <person name="Koehrsen M."/>
            <person name="Haas B."/>
            <person name="Borodovsky M."/>
            <person name="Guigo R."/>
            <person name="Alvarado L."/>
            <person name="Berlin A."/>
            <person name="Borenstein D."/>
            <person name="Chen Z."/>
            <person name="Engels R."/>
            <person name="Freedman E."/>
            <person name="Gellesch M."/>
            <person name="Goldberg J."/>
            <person name="Griggs A."/>
            <person name="Gujja S."/>
            <person name="Heiman D."/>
            <person name="Hepburn T."/>
            <person name="Howarth C."/>
            <person name="Jen D."/>
            <person name="Larson L."/>
            <person name="Lewis B."/>
            <person name="Mehta T."/>
            <person name="Park D."/>
            <person name="Pearson M."/>
            <person name="Roberts A."/>
            <person name="Saif S."/>
            <person name="Shenoy N."/>
            <person name="Sisk P."/>
            <person name="Stolte C."/>
            <person name="Sykes S."/>
            <person name="Walk T."/>
            <person name="White J."/>
            <person name="Yandava C."/>
            <person name="Burger G."/>
            <person name="Gray M.W."/>
            <person name="Holland P.W.H."/>
            <person name="King N."/>
            <person name="Lang F.B.F."/>
            <person name="Roger A.J."/>
            <person name="Ruiz-Trillo I."/>
            <person name="Lander E."/>
            <person name="Nusbaum C."/>
        </authorList>
    </citation>
    <scope>NUCLEOTIDE SEQUENCE [LARGE SCALE GENOMIC DNA]</scope>
    <source>
        <strain evidence="4">ATCC 38327</strain>
    </source>
</reference>
<dbReference type="PROSITE" id="PS50011">
    <property type="entry name" value="PROTEIN_KINASE_DOM"/>
    <property type="match status" value="1"/>
</dbReference>
<keyword evidence="4" id="KW-1185">Reference proteome</keyword>